<dbReference type="PANTHER" id="PTHR43335:SF2">
    <property type="entry name" value="ABC TRANSPORTER, ATP-BINDING PROTEIN"/>
    <property type="match status" value="1"/>
</dbReference>
<feature type="domain" description="ABC transporter" evidence="5">
    <location>
        <begin position="3"/>
        <end position="231"/>
    </location>
</feature>
<dbReference type="PANTHER" id="PTHR43335">
    <property type="entry name" value="ABC TRANSPORTER, ATP-BINDING PROTEIN"/>
    <property type="match status" value="1"/>
</dbReference>
<reference evidence="6 7" key="1">
    <citation type="submission" date="2019-03" db="EMBL/GenBank/DDBJ databases">
        <title>Genomic Encyclopedia of Type Strains, Phase IV (KMG-IV): sequencing the most valuable type-strain genomes for metagenomic binning, comparative biology and taxonomic classification.</title>
        <authorList>
            <person name="Goeker M."/>
        </authorList>
    </citation>
    <scope>NUCLEOTIDE SEQUENCE [LARGE SCALE GENOMIC DNA]</scope>
    <source>
        <strain evidence="6 7">DSM 24176</strain>
    </source>
</reference>
<keyword evidence="3" id="KW-0547">Nucleotide-binding</keyword>
<dbReference type="InterPro" id="IPR003439">
    <property type="entry name" value="ABC_transporter-like_ATP-bd"/>
</dbReference>
<evidence type="ECO:0000313" key="6">
    <source>
        <dbReference type="EMBL" id="TCK98732.1"/>
    </source>
</evidence>
<name>A0A4R1N1E1_9FIRM</name>
<comment type="caution">
    <text evidence="6">The sequence shown here is derived from an EMBL/GenBank/DDBJ whole genome shotgun (WGS) entry which is preliminary data.</text>
</comment>
<gene>
    <name evidence="6" type="ORF">EDC19_1166</name>
</gene>
<dbReference type="GO" id="GO:0005524">
    <property type="term" value="F:ATP binding"/>
    <property type="evidence" value="ECO:0007669"/>
    <property type="project" value="UniProtKB-KW"/>
</dbReference>
<accession>A0A4R1N1E1</accession>
<evidence type="ECO:0000256" key="4">
    <source>
        <dbReference type="ARBA" id="ARBA00022840"/>
    </source>
</evidence>
<evidence type="ECO:0000313" key="7">
    <source>
        <dbReference type="Proteomes" id="UP000294545"/>
    </source>
</evidence>
<dbReference type="AlphaFoldDB" id="A0A4R1N1E1"/>
<dbReference type="SMART" id="SM00382">
    <property type="entry name" value="AAA"/>
    <property type="match status" value="1"/>
</dbReference>
<dbReference type="Gene3D" id="3.40.50.300">
    <property type="entry name" value="P-loop containing nucleotide triphosphate hydrolases"/>
    <property type="match status" value="1"/>
</dbReference>
<dbReference type="RefSeq" id="WP_132281818.1">
    <property type="nucleotide sequence ID" value="NZ_SMGQ01000011.1"/>
</dbReference>
<organism evidence="6 7">
    <name type="scientific">Natranaerovirga hydrolytica</name>
    <dbReference type="NCBI Taxonomy" id="680378"/>
    <lineage>
        <taxon>Bacteria</taxon>
        <taxon>Bacillati</taxon>
        <taxon>Bacillota</taxon>
        <taxon>Clostridia</taxon>
        <taxon>Lachnospirales</taxon>
        <taxon>Natranaerovirgaceae</taxon>
        <taxon>Natranaerovirga</taxon>
    </lineage>
</organism>
<dbReference type="CDD" id="cd03264">
    <property type="entry name" value="ABC_drug_resistance_like"/>
    <property type="match status" value="1"/>
</dbReference>
<evidence type="ECO:0000256" key="3">
    <source>
        <dbReference type="ARBA" id="ARBA00022741"/>
    </source>
</evidence>
<dbReference type="PROSITE" id="PS50893">
    <property type="entry name" value="ABC_TRANSPORTER_2"/>
    <property type="match status" value="1"/>
</dbReference>
<dbReference type="PROSITE" id="PS00211">
    <property type="entry name" value="ABC_TRANSPORTER_1"/>
    <property type="match status" value="1"/>
</dbReference>
<sequence>MELVVEHITKKYKDIVAVNDVNLTLTPGVWGLLGANGSGKTTLMRIICGILTQTTGEIYLDGKQITALGEEYRNLIGYLPQNFGYYSEFRVEDYLEYIAALKGLPERKSKTKIQEVLYKTSLEDVRKKLIRKLSGGMKRRVGIAQALLNEPQIMVLDEPTAGLDPGERVHFRNVISELAQERIVLISTHIVSDVEHIAANNAIMKNGEIIAFGTTEKLVLSLQGKVWQSIIPAKEFSIFKNEQYVVNVRNKNDGQVLVRYISEYENKNNAVLQSPCLEDLYLWLFKNEHIVGEEC</sequence>
<proteinExistence type="inferred from homology"/>
<keyword evidence="7" id="KW-1185">Reference proteome</keyword>
<dbReference type="EMBL" id="SMGQ01000011">
    <property type="protein sequence ID" value="TCK98732.1"/>
    <property type="molecule type" value="Genomic_DNA"/>
</dbReference>
<dbReference type="GO" id="GO:0016887">
    <property type="term" value="F:ATP hydrolysis activity"/>
    <property type="evidence" value="ECO:0007669"/>
    <property type="project" value="InterPro"/>
</dbReference>
<dbReference type="OrthoDB" id="9775135at2"/>
<evidence type="ECO:0000256" key="1">
    <source>
        <dbReference type="ARBA" id="ARBA00005417"/>
    </source>
</evidence>
<dbReference type="Proteomes" id="UP000294545">
    <property type="component" value="Unassembled WGS sequence"/>
</dbReference>
<comment type="similarity">
    <text evidence="1">Belongs to the ABC transporter superfamily.</text>
</comment>
<dbReference type="InterPro" id="IPR017871">
    <property type="entry name" value="ABC_transporter-like_CS"/>
</dbReference>
<evidence type="ECO:0000259" key="5">
    <source>
        <dbReference type="PROSITE" id="PS50893"/>
    </source>
</evidence>
<keyword evidence="2" id="KW-0813">Transport</keyword>
<dbReference type="SUPFAM" id="SSF52540">
    <property type="entry name" value="P-loop containing nucleoside triphosphate hydrolases"/>
    <property type="match status" value="1"/>
</dbReference>
<dbReference type="Pfam" id="PF00005">
    <property type="entry name" value="ABC_tran"/>
    <property type="match status" value="1"/>
</dbReference>
<protein>
    <submittedName>
        <fullName evidence="6">ABC-2 type transport system ATP-binding protein</fullName>
    </submittedName>
</protein>
<keyword evidence="4 6" id="KW-0067">ATP-binding</keyword>
<dbReference type="InterPro" id="IPR003593">
    <property type="entry name" value="AAA+_ATPase"/>
</dbReference>
<dbReference type="InterPro" id="IPR027417">
    <property type="entry name" value="P-loop_NTPase"/>
</dbReference>
<evidence type="ECO:0000256" key="2">
    <source>
        <dbReference type="ARBA" id="ARBA00022448"/>
    </source>
</evidence>